<sequence length="246" mass="27938">MAKRLAKIAKFVEPLLYALQYQSLALLSFVDDRILAVESIVETVFPPSKYVFNKIDQYVEIVEILPGKFDDATNKAYMVIHQFPLLDWALLRVISWLNFWISVLTETTTKDKEIMVDKSCNVESATVEAEADQEYTTTLVAIEDMEEFPPIAESPQPEEAERVDVTVMKSTYKEALEMGTTENKEKEDQKETHVQQSDIGEEKTNEEGGSDNESDETTGSKDDILELFETAWQREGKSVSRSVSDT</sequence>
<dbReference type="FunCoup" id="A0A7J7BXY3">
    <property type="interactions" value="7"/>
</dbReference>
<dbReference type="Proteomes" id="UP000593562">
    <property type="component" value="Unassembled WGS sequence"/>
</dbReference>
<accession>A0A7J7BXY3</accession>
<feature type="compositionally biased region" description="Basic and acidic residues" evidence="1">
    <location>
        <begin position="178"/>
        <end position="193"/>
    </location>
</feature>
<organism evidence="2 3">
    <name type="scientific">Tripterygium wilfordii</name>
    <name type="common">Thunder God vine</name>
    <dbReference type="NCBI Taxonomy" id="458696"/>
    <lineage>
        <taxon>Eukaryota</taxon>
        <taxon>Viridiplantae</taxon>
        <taxon>Streptophyta</taxon>
        <taxon>Embryophyta</taxon>
        <taxon>Tracheophyta</taxon>
        <taxon>Spermatophyta</taxon>
        <taxon>Magnoliopsida</taxon>
        <taxon>eudicotyledons</taxon>
        <taxon>Gunneridae</taxon>
        <taxon>Pentapetalae</taxon>
        <taxon>rosids</taxon>
        <taxon>fabids</taxon>
        <taxon>Celastrales</taxon>
        <taxon>Celastraceae</taxon>
        <taxon>Tripterygium</taxon>
    </lineage>
</organism>
<evidence type="ECO:0000313" key="2">
    <source>
        <dbReference type="EMBL" id="KAF5726678.1"/>
    </source>
</evidence>
<dbReference type="AlphaFoldDB" id="A0A7J7BXY3"/>
<reference evidence="2 3" key="1">
    <citation type="journal article" date="2020" name="Nat. Commun.">
        <title>Genome of Tripterygium wilfordii and identification of cytochrome P450 involved in triptolide biosynthesis.</title>
        <authorList>
            <person name="Tu L."/>
            <person name="Su P."/>
            <person name="Zhang Z."/>
            <person name="Gao L."/>
            <person name="Wang J."/>
            <person name="Hu T."/>
            <person name="Zhou J."/>
            <person name="Zhang Y."/>
            <person name="Zhao Y."/>
            <person name="Liu Y."/>
            <person name="Song Y."/>
            <person name="Tong Y."/>
            <person name="Lu Y."/>
            <person name="Yang J."/>
            <person name="Xu C."/>
            <person name="Jia M."/>
            <person name="Peters R.J."/>
            <person name="Huang L."/>
            <person name="Gao W."/>
        </authorList>
    </citation>
    <scope>NUCLEOTIDE SEQUENCE [LARGE SCALE GENOMIC DNA]</scope>
    <source>
        <strain evidence="3">cv. XIE 37</strain>
        <tissue evidence="2">Leaf</tissue>
    </source>
</reference>
<gene>
    <name evidence="2" type="ORF">HS088_TW22G00359</name>
</gene>
<proteinExistence type="predicted"/>
<dbReference type="PANTHER" id="PTHR37710:SF1">
    <property type="entry name" value="TRANSMEMBRANE PROTEIN"/>
    <property type="match status" value="1"/>
</dbReference>
<protein>
    <submittedName>
        <fullName evidence="2">Uncharacterized protein</fullName>
    </submittedName>
</protein>
<dbReference type="InParanoid" id="A0A7J7BXY3"/>
<evidence type="ECO:0000313" key="3">
    <source>
        <dbReference type="Proteomes" id="UP000593562"/>
    </source>
</evidence>
<evidence type="ECO:0000256" key="1">
    <source>
        <dbReference type="SAM" id="MobiDB-lite"/>
    </source>
</evidence>
<dbReference type="PANTHER" id="PTHR37710">
    <property type="entry name" value="TRANSMEMBRANE PROTEIN"/>
    <property type="match status" value="1"/>
</dbReference>
<comment type="caution">
    <text evidence="2">The sequence shown here is derived from an EMBL/GenBank/DDBJ whole genome shotgun (WGS) entry which is preliminary data.</text>
</comment>
<name>A0A7J7BXY3_TRIWF</name>
<keyword evidence="3" id="KW-1185">Reference proteome</keyword>
<feature type="region of interest" description="Disordered" evidence="1">
    <location>
        <begin position="178"/>
        <end position="246"/>
    </location>
</feature>
<dbReference type="EMBL" id="JAAARO010000022">
    <property type="protein sequence ID" value="KAF5726678.1"/>
    <property type="molecule type" value="Genomic_DNA"/>
</dbReference>